<dbReference type="KEGG" id="pmrn:116937846"/>
<dbReference type="PROSITE" id="PS50188">
    <property type="entry name" value="B302_SPRY"/>
    <property type="match status" value="1"/>
</dbReference>
<dbReference type="InterPro" id="IPR018957">
    <property type="entry name" value="Znf_C3HC4_RING-type"/>
</dbReference>
<keyword evidence="11" id="KW-1185">Reference proteome</keyword>
<dbReference type="SUPFAM" id="SSF57850">
    <property type="entry name" value="RING/U-box"/>
    <property type="match status" value="1"/>
</dbReference>
<dbReference type="PROSITE" id="PS00518">
    <property type="entry name" value="ZF_RING_1"/>
    <property type="match status" value="1"/>
</dbReference>
<keyword evidence="2" id="KW-0479">Metal-binding</keyword>
<dbReference type="Gene3D" id="2.60.120.920">
    <property type="match status" value="1"/>
</dbReference>
<dbReference type="CDD" id="cd19769">
    <property type="entry name" value="Bbox2_TRIM16-like"/>
    <property type="match status" value="1"/>
</dbReference>
<evidence type="ECO:0000256" key="3">
    <source>
        <dbReference type="ARBA" id="ARBA00022771"/>
    </source>
</evidence>
<dbReference type="Proteomes" id="UP001318040">
    <property type="component" value="Unplaced"/>
</dbReference>
<gene>
    <name evidence="12" type="primary">LOC116937846</name>
</gene>
<dbReference type="PANTHER" id="PTHR25465">
    <property type="entry name" value="B-BOX DOMAIN CONTAINING"/>
    <property type="match status" value="1"/>
</dbReference>
<dbReference type="SMART" id="SM00184">
    <property type="entry name" value="RING"/>
    <property type="match status" value="1"/>
</dbReference>
<dbReference type="Gene3D" id="3.30.160.60">
    <property type="entry name" value="Classic Zinc Finger"/>
    <property type="match status" value="1"/>
</dbReference>
<dbReference type="PROSITE" id="PS50089">
    <property type="entry name" value="ZF_RING_2"/>
    <property type="match status" value="1"/>
</dbReference>
<keyword evidence="3 6" id="KW-0863">Zinc-finger</keyword>
<feature type="domain" description="B30.2/SPRY" evidence="10">
    <location>
        <begin position="339"/>
        <end position="555"/>
    </location>
</feature>
<evidence type="ECO:0000256" key="7">
    <source>
        <dbReference type="SAM" id="SignalP"/>
    </source>
</evidence>
<dbReference type="PRINTS" id="PR01407">
    <property type="entry name" value="BUTYPHLNCDUF"/>
</dbReference>
<reference evidence="12" key="1">
    <citation type="submission" date="2025-08" db="UniProtKB">
        <authorList>
            <consortium name="RefSeq"/>
        </authorList>
    </citation>
    <scope>IDENTIFICATION</scope>
    <source>
        <tissue evidence="12">Sperm</tissue>
    </source>
</reference>
<organism evidence="11 12">
    <name type="scientific">Petromyzon marinus</name>
    <name type="common">Sea lamprey</name>
    <dbReference type="NCBI Taxonomy" id="7757"/>
    <lineage>
        <taxon>Eukaryota</taxon>
        <taxon>Metazoa</taxon>
        <taxon>Chordata</taxon>
        <taxon>Craniata</taxon>
        <taxon>Vertebrata</taxon>
        <taxon>Cyclostomata</taxon>
        <taxon>Hyperoartia</taxon>
        <taxon>Petromyzontiformes</taxon>
        <taxon>Petromyzontidae</taxon>
        <taxon>Petromyzon</taxon>
    </lineage>
</organism>
<dbReference type="GO" id="GO:0008270">
    <property type="term" value="F:zinc ion binding"/>
    <property type="evidence" value="ECO:0007669"/>
    <property type="project" value="UniProtKB-KW"/>
</dbReference>
<dbReference type="InterPro" id="IPR003877">
    <property type="entry name" value="SPRY_dom"/>
</dbReference>
<evidence type="ECO:0000256" key="5">
    <source>
        <dbReference type="ARBA" id="ARBA00022859"/>
    </source>
</evidence>
<evidence type="ECO:0000259" key="8">
    <source>
        <dbReference type="PROSITE" id="PS50089"/>
    </source>
</evidence>
<sequence length="557" mass="61496">MILLLLSISATCPTSLGFAGAEGQQTGSAPLSMAAAAAAGGRDRGLEEELTCSICLHLYVDPVLLGCPHTFCRECIVSVWRDGACACPECRRVLPFGSKEEMRKQLEKNFKLASIVDRFSSLSTEGERPLKELNPSLARVRLLNLDLCAQHGKALDMFCREHGAFVCADCVTSGAHQGHKLMSAEEVGRQAKESLSRSLQQLMTHNGKVAARLNILKNTEANVEGTSAAFDKSIDDAFNAAIKSLEEERATLKQLAHAEQSKLLGLIHGQMAPREKMVAEMVAVTKEVQAALQETNHVRAIQVSGDLERRITAVMMKNPPNDNIVTRDLFSSLHGLLQSLSPRISNWKTENAMLRNFRSPTLDEDTLHYQLDADDCGKALSLSRPLRRRRDVTEGCEAFSYWRQALCEEGYTSGLHYWEVDVSECDEWCVGVCYGSMERSGNTSDAELGENAESWCIKYRDDDDDDDDGNLSAFHDAEQTDIEISCDGGRSGCHIDRVGILLDCDMDRLSFYDVSQARVHLHTYYFVQYDGPLFPAFKVLDGSITIATCPRSCAGLC</sequence>
<dbReference type="GO" id="GO:0045087">
    <property type="term" value="P:innate immune response"/>
    <property type="evidence" value="ECO:0007669"/>
    <property type="project" value="UniProtKB-KW"/>
</dbReference>
<evidence type="ECO:0000256" key="4">
    <source>
        <dbReference type="ARBA" id="ARBA00022833"/>
    </source>
</evidence>
<feature type="domain" description="B box-type" evidence="9">
    <location>
        <begin position="143"/>
        <end position="184"/>
    </location>
</feature>
<dbReference type="InterPro" id="IPR003879">
    <property type="entry name" value="Butyrophylin_SPRY"/>
</dbReference>
<dbReference type="InterPro" id="IPR051051">
    <property type="entry name" value="E3_ubiq-ligase_TRIM/RNF"/>
</dbReference>
<dbReference type="InterPro" id="IPR013320">
    <property type="entry name" value="ConA-like_dom_sf"/>
</dbReference>
<evidence type="ECO:0000259" key="10">
    <source>
        <dbReference type="PROSITE" id="PS50188"/>
    </source>
</evidence>
<name>A0AAJ7SLF6_PETMA</name>
<dbReference type="Pfam" id="PF00643">
    <property type="entry name" value="zf-B_box"/>
    <property type="match status" value="1"/>
</dbReference>
<dbReference type="InterPro" id="IPR017907">
    <property type="entry name" value="Znf_RING_CS"/>
</dbReference>
<dbReference type="SMART" id="SM00449">
    <property type="entry name" value="SPRY"/>
    <property type="match status" value="1"/>
</dbReference>
<dbReference type="SUPFAM" id="SSF49899">
    <property type="entry name" value="Concanavalin A-like lectins/glucanases"/>
    <property type="match status" value="1"/>
</dbReference>
<dbReference type="Pfam" id="PF00622">
    <property type="entry name" value="SPRY"/>
    <property type="match status" value="1"/>
</dbReference>
<dbReference type="InterPro" id="IPR043136">
    <property type="entry name" value="B30.2/SPRY_sf"/>
</dbReference>
<keyword evidence="5" id="KW-0391">Immunity</keyword>
<evidence type="ECO:0000256" key="2">
    <source>
        <dbReference type="ARBA" id="ARBA00022723"/>
    </source>
</evidence>
<evidence type="ECO:0000313" key="12">
    <source>
        <dbReference type="RefSeq" id="XP_032800850.1"/>
    </source>
</evidence>
<keyword evidence="7" id="KW-0732">Signal</keyword>
<protein>
    <submittedName>
        <fullName evidence="12">E3 ubiquitin-protein ligase TRIM11-like isoform X1</fullName>
    </submittedName>
</protein>
<feature type="signal peptide" evidence="7">
    <location>
        <begin position="1"/>
        <end position="17"/>
    </location>
</feature>
<feature type="domain" description="RING-type" evidence="8">
    <location>
        <begin position="52"/>
        <end position="91"/>
    </location>
</feature>
<dbReference type="AlphaFoldDB" id="A0AAJ7SLF6"/>
<keyword evidence="1" id="KW-0399">Innate immunity</keyword>
<keyword evidence="4" id="KW-0862">Zinc</keyword>
<accession>A0AAJ7SLF6</accession>
<dbReference type="SUPFAM" id="SSF57845">
    <property type="entry name" value="B-box zinc-binding domain"/>
    <property type="match status" value="1"/>
</dbReference>
<dbReference type="PROSITE" id="PS50119">
    <property type="entry name" value="ZF_BBOX"/>
    <property type="match status" value="1"/>
</dbReference>
<dbReference type="InterPro" id="IPR000315">
    <property type="entry name" value="Znf_B-box"/>
</dbReference>
<dbReference type="PANTHER" id="PTHR25465:SF14">
    <property type="entry name" value="E3 UBIQUITIN-PROTEIN LIGASE TRIM65"/>
    <property type="match status" value="1"/>
</dbReference>
<dbReference type="InterPro" id="IPR013083">
    <property type="entry name" value="Znf_RING/FYVE/PHD"/>
</dbReference>
<dbReference type="RefSeq" id="XP_032800850.1">
    <property type="nucleotide sequence ID" value="XM_032944959.1"/>
</dbReference>
<dbReference type="Gene3D" id="3.30.40.10">
    <property type="entry name" value="Zinc/RING finger domain, C3HC4 (zinc finger)"/>
    <property type="match status" value="1"/>
</dbReference>
<dbReference type="InterPro" id="IPR001841">
    <property type="entry name" value="Znf_RING"/>
</dbReference>
<evidence type="ECO:0000256" key="6">
    <source>
        <dbReference type="PROSITE-ProRule" id="PRU00024"/>
    </source>
</evidence>
<dbReference type="SMART" id="SM00336">
    <property type="entry name" value="BBOX"/>
    <property type="match status" value="1"/>
</dbReference>
<evidence type="ECO:0000313" key="11">
    <source>
        <dbReference type="Proteomes" id="UP001318040"/>
    </source>
</evidence>
<dbReference type="Pfam" id="PF00097">
    <property type="entry name" value="zf-C3HC4"/>
    <property type="match status" value="1"/>
</dbReference>
<evidence type="ECO:0000259" key="9">
    <source>
        <dbReference type="PROSITE" id="PS50119"/>
    </source>
</evidence>
<dbReference type="InterPro" id="IPR001870">
    <property type="entry name" value="B30.2/SPRY"/>
</dbReference>
<evidence type="ECO:0000256" key="1">
    <source>
        <dbReference type="ARBA" id="ARBA00022588"/>
    </source>
</evidence>
<feature type="chain" id="PRO_5042565669" evidence="7">
    <location>
        <begin position="18"/>
        <end position="557"/>
    </location>
</feature>
<proteinExistence type="predicted"/>